<reference evidence="1" key="1">
    <citation type="submission" date="2014-12" db="EMBL/GenBank/DDBJ databases">
        <title>Insight into the proteome of Arion vulgaris.</title>
        <authorList>
            <person name="Aradska J."/>
            <person name="Bulat T."/>
            <person name="Smidak R."/>
            <person name="Sarate P."/>
            <person name="Gangsoo J."/>
            <person name="Sialana F."/>
            <person name="Bilban M."/>
            <person name="Lubec G."/>
        </authorList>
    </citation>
    <scope>NUCLEOTIDE SEQUENCE</scope>
    <source>
        <tissue evidence="1">Skin</tissue>
    </source>
</reference>
<evidence type="ECO:0000313" key="1">
    <source>
        <dbReference type="EMBL" id="CEK65511.1"/>
    </source>
</evidence>
<feature type="non-terminal residue" evidence="1">
    <location>
        <position position="1"/>
    </location>
</feature>
<gene>
    <name evidence="1" type="primary">ORF55277</name>
</gene>
<dbReference type="EMBL" id="HACG01018646">
    <property type="protein sequence ID" value="CEK65511.1"/>
    <property type="molecule type" value="Transcribed_RNA"/>
</dbReference>
<proteinExistence type="predicted"/>
<organism evidence="1">
    <name type="scientific">Arion vulgaris</name>
    <dbReference type="NCBI Taxonomy" id="1028688"/>
    <lineage>
        <taxon>Eukaryota</taxon>
        <taxon>Metazoa</taxon>
        <taxon>Spiralia</taxon>
        <taxon>Lophotrochozoa</taxon>
        <taxon>Mollusca</taxon>
        <taxon>Gastropoda</taxon>
        <taxon>Heterobranchia</taxon>
        <taxon>Euthyneura</taxon>
        <taxon>Panpulmonata</taxon>
        <taxon>Eupulmonata</taxon>
        <taxon>Stylommatophora</taxon>
        <taxon>Helicina</taxon>
        <taxon>Arionoidea</taxon>
        <taxon>Arionidae</taxon>
        <taxon>Arion</taxon>
    </lineage>
</organism>
<dbReference type="AlphaFoldDB" id="A0A0B6ZCC5"/>
<feature type="non-terminal residue" evidence="1">
    <location>
        <position position="146"/>
    </location>
</feature>
<protein>
    <submittedName>
        <fullName evidence="1">Uncharacterized protein</fullName>
    </submittedName>
</protein>
<name>A0A0B6ZCC5_9EUPU</name>
<sequence length="146" mass="16761">SSQHLFTYHSHLNICSYTHLNMPPNSPSVHIQVTSQHLSPHKSQHLSPHKTQYLFSDKSMIHRRVTIMTPYSRTLNSRCCETFLGIKQEIKFQGQDVQAKLLKLWMLQCSSAVFMRMIVLIIHSGLSLVTMSSSLQQHGSLEELIM</sequence>
<accession>A0A0B6ZCC5</accession>